<dbReference type="Proteomes" id="UP000289726">
    <property type="component" value="Chromosome"/>
</dbReference>
<gene>
    <name evidence="1" type="ORF">EXT02_00945</name>
</gene>
<dbReference type="AlphaFoldDB" id="A0A4P6MDV9"/>
<proteinExistence type="predicted"/>
<evidence type="ECO:0000313" key="1">
    <source>
        <dbReference type="EMBL" id="QBF23785.1"/>
    </source>
</evidence>
<name>A0A4P6MDV9_9MOLU</name>
<protein>
    <submittedName>
        <fullName evidence="1">Uncharacterized protein</fullName>
    </submittedName>
</protein>
<evidence type="ECO:0000313" key="2">
    <source>
        <dbReference type="Proteomes" id="UP000289726"/>
    </source>
</evidence>
<accession>A0A4P6MDV9</accession>
<sequence>MKLDNNKINDNIDLNLEQHLDKNFNYIFLKSIFLKSNFIKSNFIKKGEFDFNNFPLKTISNIFDSLEKYKKNTWRQIIENKNSNSSHSISEIRIKHVCKYFYQKIMDEQRVYQIRINNIERIFFFIDEKGVCCPIGYDKFHFLYSMKTNPKKVNINKIKHLIYTNLRLLTTNEESENIKNTLILNESNQDQVKNIMSQLKSKIRKCQKMFNENWTNIYKQLPQQIQNILDCKK</sequence>
<dbReference type="RefSeq" id="WP_130427531.1">
    <property type="nucleotide sequence ID" value="NZ_CP035949.1"/>
</dbReference>
<keyword evidence="2" id="KW-1185">Reference proteome</keyword>
<organism evidence="1 2">
    <name type="scientific">'Catharanthus roseus' aster yellows phytoplasma</name>
    <dbReference type="NCBI Taxonomy" id="1193712"/>
    <lineage>
        <taxon>Bacteria</taxon>
        <taxon>Bacillati</taxon>
        <taxon>Mycoplasmatota</taxon>
        <taxon>Mollicutes</taxon>
        <taxon>Acholeplasmatales</taxon>
        <taxon>Acholeplasmataceae</taxon>
        <taxon>Candidatus Phytoplasma</taxon>
        <taxon>16SrI (Aster yellows group)</taxon>
    </lineage>
</organism>
<dbReference type="EMBL" id="CP035949">
    <property type="protein sequence ID" value="QBF23785.1"/>
    <property type="molecule type" value="Genomic_DNA"/>
</dbReference>
<reference evidence="1 2" key="1">
    <citation type="submission" date="2019-02" db="EMBL/GenBank/DDBJ databases">
        <title>Draft Genome Sequence of Maize Bushy Stunt-like Phytoplasma group 16SrI-B (Aster yellows) in South Africa.</title>
        <authorList>
            <person name="Coetzee B."/>
            <person name="Douglas-Smit N."/>
            <person name="Maree H.J."/>
            <person name="Burger J.T."/>
            <person name="Kruger K."/>
            <person name="Pietersen G."/>
        </authorList>
    </citation>
    <scope>NUCLEOTIDE SEQUENCE [LARGE SCALE GENOMIC DNA]</scope>
    <source>
        <strain evidence="1 2">De Villa</strain>
    </source>
</reference>